<evidence type="ECO:0000313" key="2">
    <source>
        <dbReference type="Proteomes" id="UP001162162"/>
    </source>
</evidence>
<name>A0AAV8XTI8_9CUCU</name>
<reference evidence="1" key="1">
    <citation type="journal article" date="2023" name="Insect Mol. Biol.">
        <title>Genome sequencing provides insights into the evolution of gene families encoding plant cell wall-degrading enzymes in longhorned beetles.</title>
        <authorList>
            <person name="Shin N.R."/>
            <person name="Okamura Y."/>
            <person name="Kirsch R."/>
            <person name="Pauchet Y."/>
        </authorList>
    </citation>
    <scope>NUCLEOTIDE SEQUENCE</scope>
    <source>
        <strain evidence="1">AMC_N1</strain>
    </source>
</reference>
<evidence type="ECO:0000313" key="1">
    <source>
        <dbReference type="EMBL" id="KAJ8942191.1"/>
    </source>
</evidence>
<sequence length="169" mass="19156">MLEENPHTSSRQRASALNISHSSILRVLTEHEMHLYKMVLTDELAEDDFGRQILICEQMMQMIDDNTLQIVNVLFSDESTFTWAGIIGENIIGSFFIDGNLNGETYLARLQNNVVPMMANLYPAEGNPQLPAGWCTSTLRSQCPAISPHNLSKSLDRETWFYRMACTII</sequence>
<dbReference type="Proteomes" id="UP001162162">
    <property type="component" value="Unassembled WGS sequence"/>
</dbReference>
<comment type="caution">
    <text evidence="1">The sequence shown here is derived from an EMBL/GenBank/DDBJ whole genome shotgun (WGS) entry which is preliminary data.</text>
</comment>
<dbReference type="EMBL" id="JAPWTK010000338">
    <property type="protein sequence ID" value="KAJ8942191.1"/>
    <property type="molecule type" value="Genomic_DNA"/>
</dbReference>
<dbReference type="AlphaFoldDB" id="A0AAV8XTI8"/>
<protein>
    <recommendedName>
        <fullName evidence="3">Transposase</fullName>
    </recommendedName>
</protein>
<dbReference type="PANTHER" id="PTHR47326">
    <property type="entry name" value="TRANSPOSABLE ELEMENT TC3 TRANSPOSASE-LIKE PROTEIN"/>
    <property type="match status" value="1"/>
</dbReference>
<organism evidence="1 2">
    <name type="scientific">Aromia moschata</name>
    <dbReference type="NCBI Taxonomy" id="1265417"/>
    <lineage>
        <taxon>Eukaryota</taxon>
        <taxon>Metazoa</taxon>
        <taxon>Ecdysozoa</taxon>
        <taxon>Arthropoda</taxon>
        <taxon>Hexapoda</taxon>
        <taxon>Insecta</taxon>
        <taxon>Pterygota</taxon>
        <taxon>Neoptera</taxon>
        <taxon>Endopterygota</taxon>
        <taxon>Coleoptera</taxon>
        <taxon>Polyphaga</taxon>
        <taxon>Cucujiformia</taxon>
        <taxon>Chrysomeloidea</taxon>
        <taxon>Cerambycidae</taxon>
        <taxon>Cerambycinae</taxon>
        <taxon>Callichromatini</taxon>
        <taxon>Aromia</taxon>
    </lineage>
</organism>
<gene>
    <name evidence="1" type="ORF">NQ318_009210</name>
</gene>
<keyword evidence="2" id="KW-1185">Reference proteome</keyword>
<dbReference type="PANTHER" id="PTHR47326:SF1">
    <property type="entry name" value="HTH PSQ-TYPE DOMAIN-CONTAINING PROTEIN"/>
    <property type="match status" value="1"/>
</dbReference>
<evidence type="ECO:0008006" key="3">
    <source>
        <dbReference type="Google" id="ProtNLM"/>
    </source>
</evidence>
<accession>A0AAV8XTI8</accession>
<proteinExistence type="predicted"/>